<comment type="caution">
    <text evidence="1">The sequence shown here is derived from an EMBL/GenBank/DDBJ whole genome shotgun (WGS) entry which is preliminary data.</text>
</comment>
<feature type="non-terminal residue" evidence="1">
    <location>
        <position position="1"/>
    </location>
</feature>
<proteinExistence type="predicted"/>
<evidence type="ECO:0000313" key="2">
    <source>
        <dbReference type="Proteomes" id="UP001152795"/>
    </source>
</evidence>
<reference evidence="1" key="1">
    <citation type="submission" date="2020-04" db="EMBL/GenBank/DDBJ databases">
        <authorList>
            <person name="Alioto T."/>
            <person name="Alioto T."/>
            <person name="Gomez Garrido J."/>
        </authorList>
    </citation>
    <scope>NUCLEOTIDE SEQUENCE</scope>
    <source>
        <strain evidence="1">A484AB</strain>
    </source>
</reference>
<dbReference type="AlphaFoldDB" id="A0A6S7HQX4"/>
<gene>
    <name evidence="1" type="ORF">PACLA_8A006267</name>
</gene>
<protein>
    <submittedName>
        <fullName evidence="1">Uncharacterized protein</fullName>
    </submittedName>
</protein>
<accession>A0A6S7HQX4</accession>
<evidence type="ECO:0000313" key="1">
    <source>
        <dbReference type="EMBL" id="CAB4005660.1"/>
    </source>
</evidence>
<sequence>EVPLKEAKQQQEQEKEEEAKCGMYKGRFKRGNHQGTWKERKKMRNSFDIFK</sequence>
<dbReference type="Proteomes" id="UP001152795">
    <property type="component" value="Unassembled WGS sequence"/>
</dbReference>
<organism evidence="1 2">
    <name type="scientific">Paramuricea clavata</name>
    <name type="common">Red gorgonian</name>
    <name type="synonym">Violescent sea-whip</name>
    <dbReference type="NCBI Taxonomy" id="317549"/>
    <lineage>
        <taxon>Eukaryota</taxon>
        <taxon>Metazoa</taxon>
        <taxon>Cnidaria</taxon>
        <taxon>Anthozoa</taxon>
        <taxon>Octocorallia</taxon>
        <taxon>Malacalcyonacea</taxon>
        <taxon>Plexauridae</taxon>
        <taxon>Paramuricea</taxon>
    </lineage>
</organism>
<keyword evidence="2" id="KW-1185">Reference proteome</keyword>
<dbReference type="EMBL" id="CACRXK020005266">
    <property type="protein sequence ID" value="CAB4005660.1"/>
    <property type="molecule type" value="Genomic_DNA"/>
</dbReference>
<feature type="non-terminal residue" evidence="1">
    <location>
        <position position="51"/>
    </location>
</feature>
<name>A0A6S7HQX4_PARCT</name>